<proteinExistence type="predicted"/>
<evidence type="ECO:0000256" key="1">
    <source>
        <dbReference type="SAM" id="MobiDB-lite"/>
    </source>
</evidence>
<feature type="region of interest" description="Disordered" evidence="1">
    <location>
        <begin position="96"/>
        <end position="161"/>
    </location>
</feature>
<reference evidence="2 3" key="1">
    <citation type="journal article" date="2021" name="Nat. Commun.">
        <title>Genetic determinants of endophytism in the Arabidopsis root mycobiome.</title>
        <authorList>
            <person name="Mesny F."/>
            <person name="Miyauchi S."/>
            <person name="Thiergart T."/>
            <person name="Pickel B."/>
            <person name="Atanasova L."/>
            <person name="Karlsson M."/>
            <person name="Huettel B."/>
            <person name="Barry K.W."/>
            <person name="Haridas S."/>
            <person name="Chen C."/>
            <person name="Bauer D."/>
            <person name="Andreopoulos W."/>
            <person name="Pangilinan J."/>
            <person name="LaButti K."/>
            <person name="Riley R."/>
            <person name="Lipzen A."/>
            <person name="Clum A."/>
            <person name="Drula E."/>
            <person name="Henrissat B."/>
            <person name="Kohler A."/>
            <person name="Grigoriev I.V."/>
            <person name="Martin F.M."/>
            <person name="Hacquard S."/>
        </authorList>
    </citation>
    <scope>NUCLEOTIDE SEQUENCE [LARGE SCALE GENOMIC DNA]</scope>
    <source>
        <strain evidence="2 3">MPI-SDFR-AT-0080</strain>
    </source>
</reference>
<comment type="caution">
    <text evidence="2">The sequence shown here is derived from an EMBL/GenBank/DDBJ whole genome shotgun (WGS) entry which is preliminary data.</text>
</comment>
<evidence type="ECO:0000313" key="3">
    <source>
        <dbReference type="Proteomes" id="UP000774617"/>
    </source>
</evidence>
<feature type="compositionally biased region" description="Basic and acidic residues" evidence="1">
    <location>
        <begin position="297"/>
        <end position="307"/>
    </location>
</feature>
<feature type="compositionally biased region" description="Low complexity" evidence="1">
    <location>
        <begin position="374"/>
        <end position="386"/>
    </location>
</feature>
<dbReference type="Proteomes" id="UP000774617">
    <property type="component" value="Unassembled WGS sequence"/>
</dbReference>
<feature type="compositionally biased region" description="Low complexity" evidence="1">
    <location>
        <begin position="233"/>
        <end position="263"/>
    </location>
</feature>
<feature type="compositionally biased region" description="Low complexity" evidence="1">
    <location>
        <begin position="332"/>
        <end position="348"/>
    </location>
</feature>
<feature type="region of interest" description="Disordered" evidence="1">
    <location>
        <begin position="294"/>
        <end position="435"/>
    </location>
</feature>
<feature type="region of interest" description="Disordered" evidence="1">
    <location>
        <begin position="233"/>
        <end position="270"/>
    </location>
</feature>
<feature type="compositionally biased region" description="Pro residues" evidence="1">
    <location>
        <begin position="1"/>
        <end position="10"/>
    </location>
</feature>
<feature type="compositionally biased region" description="Polar residues" evidence="1">
    <location>
        <begin position="51"/>
        <end position="65"/>
    </location>
</feature>
<name>A0ABQ8GFG6_9PEZI</name>
<feature type="region of interest" description="Disordered" evidence="1">
    <location>
        <begin position="1"/>
        <end position="83"/>
    </location>
</feature>
<accession>A0ABQ8GFG6</accession>
<organism evidence="2 3">
    <name type="scientific">Macrophomina phaseolina</name>
    <dbReference type="NCBI Taxonomy" id="35725"/>
    <lineage>
        <taxon>Eukaryota</taxon>
        <taxon>Fungi</taxon>
        <taxon>Dikarya</taxon>
        <taxon>Ascomycota</taxon>
        <taxon>Pezizomycotina</taxon>
        <taxon>Dothideomycetes</taxon>
        <taxon>Dothideomycetes incertae sedis</taxon>
        <taxon>Botryosphaeriales</taxon>
        <taxon>Botryosphaeriaceae</taxon>
        <taxon>Macrophomina</taxon>
    </lineage>
</organism>
<protein>
    <submittedName>
        <fullName evidence="2">Uncharacterized protein</fullName>
    </submittedName>
</protein>
<evidence type="ECO:0000313" key="2">
    <source>
        <dbReference type="EMBL" id="KAH7054363.1"/>
    </source>
</evidence>
<feature type="compositionally biased region" description="Polar residues" evidence="1">
    <location>
        <begin position="105"/>
        <end position="114"/>
    </location>
</feature>
<dbReference type="EMBL" id="JAGTJR010000009">
    <property type="protein sequence ID" value="KAH7054363.1"/>
    <property type="molecule type" value="Genomic_DNA"/>
</dbReference>
<gene>
    <name evidence="2" type="ORF">B0J12DRAFT_451299</name>
</gene>
<sequence>MAQADSPPPARARDAQAGSVALDTAAMSDQPAQNTDAHSAISAPPLPAGLWSQSSTQADLSQHPPSSAAATDDHSSTAVQRFPGLRQLYSGAASWRASLRGKPKSTATETSVSSRPVIVRTYSGGTNSSRAQRASSHRRVGASSSSSPQMPQRPSTLPPAADFSFDGILHAVEPEIAGAIDAIAAICARSKLSLADEYAAHRPPHEVLDPAIPIPPSQRQRWWSVVRDTALSAVPEASSSSSERLAGSRTASRASVSSAAGHSSRGRKNSAYGSLKSIVSGDGNARTGLAALFGSSDGREEGNDFHEPPSPPGFDHTVHWLVSESNHPSITLSSGPAARAASPRVSLATSEEPIGQLSASTLDANAATGPPAPRRSSSPPRWLPWPGEEPRRPAHANGVVRNDQIVGTTAEQRLKQLLRTTTPPGEGHKPVGPAA</sequence>
<keyword evidence="3" id="KW-1185">Reference proteome</keyword>